<dbReference type="GO" id="GO:0008270">
    <property type="term" value="F:zinc ion binding"/>
    <property type="evidence" value="ECO:0007669"/>
    <property type="project" value="InterPro"/>
</dbReference>
<dbReference type="GO" id="GO:0003677">
    <property type="term" value="F:DNA binding"/>
    <property type="evidence" value="ECO:0007669"/>
    <property type="project" value="UniProtKB-KW"/>
</dbReference>
<dbReference type="PROSITE" id="PS50048">
    <property type="entry name" value="ZN2_CY6_FUNGAL_2"/>
    <property type="match status" value="1"/>
</dbReference>
<evidence type="ECO:0000313" key="8">
    <source>
        <dbReference type="EMBL" id="KAF7522980.1"/>
    </source>
</evidence>
<dbReference type="Pfam" id="PF00172">
    <property type="entry name" value="Zn_clus"/>
    <property type="match status" value="1"/>
</dbReference>
<dbReference type="InterPro" id="IPR036864">
    <property type="entry name" value="Zn2-C6_fun-type_DNA-bd_sf"/>
</dbReference>
<dbReference type="CDD" id="cd12148">
    <property type="entry name" value="fungal_TF_MHR"/>
    <property type="match status" value="1"/>
</dbReference>
<evidence type="ECO:0000256" key="6">
    <source>
        <dbReference type="SAM" id="MobiDB-lite"/>
    </source>
</evidence>
<dbReference type="Pfam" id="PF04082">
    <property type="entry name" value="Fungal_trans"/>
    <property type="match status" value="1"/>
</dbReference>
<feature type="compositionally biased region" description="Polar residues" evidence="6">
    <location>
        <begin position="808"/>
        <end position="830"/>
    </location>
</feature>
<feature type="region of interest" description="Disordered" evidence="6">
    <location>
        <begin position="799"/>
        <end position="836"/>
    </location>
</feature>
<dbReference type="PROSITE" id="PS00463">
    <property type="entry name" value="ZN2_CY6_FUNGAL_1"/>
    <property type="match status" value="1"/>
</dbReference>
<dbReference type="PANTHER" id="PTHR47654">
    <property type="entry name" value="ZN(II)2CYS6 TRANSCRIPTION FACTOR (EUROFUNG)-RELATED"/>
    <property type="match status" value="1"/>
</dbReference>
<dbReference type="SMART" id="SM00066">
    <property type="entry name" value="GAL4"/>
    <property type="match status" value="1"/>
</dbReference>
<keyword evidence="5" id="KW-0539">Nucleus</keyword>
<evidence type="ECO:0000256" key="2">
    <source>
        <dbReference type="ARBA" id="ARBA00023015"/>
    </source>
</evidence>
<dbReference type="Gene3D" id="4.10.240.10">
    <property type="entry name" value="Zn(2)-C6 fungal-type DNA-binding domain"/>
    <property type="match status" value="1"/>
</dbReference>
<keyword evidence="1" id="KW-0479">Metal-binding</keyword>
<evidence type="ECO:0000313" key="9">
    <source>
        <dbReference type="Proteomes" id="UP000701341"/>
    </source>
</evidence>
<evidence type="ECO:0000256" key="5">
    <source>
        <dbReference type="ARBA" id="ARBA00023242"/>
    </source>
</evidence>
<dbReference type="GO" id="GO:0006351">
    <property type="term" value="P:DNA-templated transcription"/>
    <property type="evidence" value="ECO:0007669"/>
    <property type="project" value="InterPro"/>
</dbReference>
<evidence type="ECO:0000256" key="3">
    <source>
        <dbReference type="ARBA" id="ARBA00023125"/>
    </source>
</evidence>
<dbReference type="SMART" id="SM00906">
    <property type="entry name" value="Fungal_trans"/>
    <property type="match status" value="1"/>
</dbReference>
<keyword evidence="4" id="KW-0804">Transcription</keyword>
<dbReference type="InterPro" id="IPR053230">
    <property type="entry name" value="Trans_reg_galc"/>
</dbReference>
<evidence type="ECO:0000259" key="7">
    <source>
        <dbReference type="PROSITE" id="PS50048"/>
    </source>
</evidence>
<evidence type="ECO:0000256" key="1">
    <source>
        <dbReference type="ARBA" id="ARBA00022723"/>
    </source>
</evidence>
<dbReference type="Proteomes" id="UP000701341">
    <property type="component" value="Unassembled WGS sequence"/>
</dbReference>
<keyword evidence="9" id="KW-1185">Reference proteome</keyword>
<evidence type="ECO:0000256" key="4">
    <source>
        <dbReference type="ARBA" id="ARBA00023163"/>
    </source>
</evidence>
<feature type="domain" description="Zn(2)-C6 fungal-type" evidence="7">
    <location>
        <begin position="85"/>
        <end position="115"/>
    </location>
</feature>
<dbReference type="CDD" id="cd00067">
    <property type="entry name" value="GAL4"/>
    <property type="match status" value="1"/>
</dbReference>
<feature type="compositionally biased region" description="Basic and acidic residues" evidence="6">
    <location>
        <begin position="163"/>
        <end position="177"/>
    </location>
</feature>
<protein>
    <recommendedName>
        <fullName evidence="7">Zn(2)-C6 fungal-type domain-containing protein</fullName>
    </recommendedName>
</protein>
<keyword evidence="2" id="KW-0805">Transcription regulation</keyword>
<sequence>MDNLENQDDTFNGYDWMPLNVGAVLQQPYPTPIPFSPIQAPAEAYSQYMSVPQAAGSGSTAPKVAIPRLAGSDALLHGRRRSARACEPCRQRKIKCDGIRPSCGQCAYHHHSCLYEDVKRVRDQKRLGSLLKRVDAYEALLQELESEVDPPTARKIKKALKSKSGESPRNPRDHVDSDDSATSIGSLDAIDQVDEDLNRNEDTRAAGFFGKNSEVNWIRKLDSAVGMKSPQEHVSNSFHMESHRDSVSVDQQQQQSLEKQIPTSMMDYHLDSLDIPLIEPCDPLDVPPRELADRYFDAYLTNVHPTFSAIRKMTFISQYQKFFDNALKPPRKWLAILNMIFAIGCRYCRLIDDPQRTDEEDLVYLTRARHLGLHSNVLFEHTDLQQIQLELLVAVYLLCLGQVNRASKFSNMALRSALSLGINLRLTDDCTKDAAKESRGRLWWSIYYLEHLITSMTGRASCIGEGLCSVPLPLPYEEEAFDQPDAKCLLQDPALRQAQLRSTLFEAPSQHHSAAWVTTCPPCPPLFFYFLIDLTLITHSLINKVYSIEGLRKGPRQVEYYVQKFSLQMDRWLSKLPLCYYFTIPNSTSWHINHLQLDDFSGPFIRERVCLAMNYYSARITLCRPCLSHIHQSPRHALPTGEPTARGKLRSEMATHCLQASCALISVLPEDPNMTWLARAAPWWSYLHFLMQATTALLLGLSYYSEQHTYNSPDRVDSLLSPTTPPISQGVGVFPLLAEKDLGTAVSATRKALFWLHATASVDAAAQRAFLICDGIVRKIAPGLGVDLSEWPDGSCFEGLAEDREKGSSGNENGDTSGNWGDSSRNNGHDSGSGMEAFEELVDFEGGVF</sequence>
<dbReference type="GO" id="GO:0000981">
    <property type="term" value="F:DNA-binding transcription factor activity, RNA polymerase II-specific"/>
    <property type="evidence" value="ECO:0007669"/>
    <property type="project" value="InterPro"/>
</dbReference>
<dbReference type="PANTHER" id="PTHR47654:SF4">
    <property type="entry name" value="ZN(II)2CYS6 TRANSCRIPTION FACTOR (EUROFUNG)"/>
    <property type="match status" value="1"/>
</dbReference>
<reference evidence="8" key="1">
    <citation type="submission" date="2020-02" db="EMBL/GenBank/DDBJ databases">
        <authorList>
            <person name="Lichtner F.J."/>
        </authorList>
    </citation>
    <scope>NUCLEOTIDE SEQUENCE</scope>
    <source>
        <strain evidence="8">G10</strain>
    </source>
</reference>
<dbReference type="EMBL" id="JAAOZQ010000048">
    <property type="protein sequence ID" value="KAF7522980.1"/>
    <property type="molecule type" value="Genomic_DNA"/>
</dbReference>
<dbReference type="InterPro" id="IPR001138">
    <property type="entry name" value="Zn2Cys6_DnaBD"/>
</dbReference>
<feature type="region of interest" description="Disordered" evidence="6">
    <location>
        <begin position="148"/>
        <end position="196"/>
    </location>
</feature>
<name>A0A9P5KXJ8_PENCR</name>
<gene>
    <name evidence="8" type="ORF">PCG10_006938</name>
</gene>
<organism evidence="8 9">
    <name type="scientific">Penicillium crustosum</name>
    <name type="common">Blue mold fungus</name>
    <dbReference type="NCBI Taxonomy" id="36656"/>
    <lineage>
        <taxon>Eukaryota</taxon>
        <taxon>Fungi</taxon>
        <taxon>Dikarya</taxon>
        <taxon>Ascomycota</taxon>
        <taxon>Pezizomycotina</taxon>
        <taxon>Eurotiomycetes</taxon>
        <taxon>Eurotiomycetidae</taxon>
        <taxon>Eurotiales</taxon>
        <taxon>Aspergillaceae</taxon>
        <taxon>Penicillium</taxon>
    </lineage>
</organism>
<dbReference type="SUPFAM" id="SSF57701">
    <property type="entry name" value="Zn2/Cys6 DNA-binding domain"/>
    <property type="match status" value="1"/>
</dbReference>
<dbReference type="AlphaFoldDB" id="A0A9P5KXJ8"/>
<proteinExistence type="predicted"/>
<dbReference type="InterPro" id="IPR007219">
    <property type="entry name" value="XnlR_reg_dom"/>
</dbReference>
<keyword evidence="3" id="KW-0238">DNA-binding</keyword>
<comment type="caution">
    <text evidence="8">The sequence shown here is derived from an EMBL/GenBank/DDBJ whole genome shotgun (WGS) entry which is preliminary data.</text>
</comment>
<accession>A0A9P5KXJ8</accession>